<name>A0AAW5B8R1_9BACI</name>
<accession>A0AAW5B8R1</accession>
<sequence length="138" mass="15678">MARIKESSFGETPFQRLLGHNIEVMQGWTQLGSVLENDGLLSFELKEQVRRTLAQSNKCEYCKTKGKPDWDKFDEKISLAVGFAEVFLKQKGGIPNSTFKILYEGFTEEEISELCAFISFTSASQYFGAMMQLKPTQK</sequence>
<reference evidence="1 2" key="1">
    <citation type="journal article" date="2022" name="Evol. Bioinform. Online">
        <title>Draft Genome Sequence of Oceanobacillus jordanicus Strain GSFE11, a Halotolerant Plant Growth-Promoting Bacterial Endophyte Isolated From the Jordan Valley.</title>
        <authorList>
            <person name="Alhindi T."/>
            <person name="Albdaiwi R."/>
        </authorList>
    </citation>
    <scope>NUCLEOTIDE SEQUENCE [LARGE SCALE GENOMIC DNA]</scope>
    <source>
        <strain evidence="1 2">GSFE11</strain>
    </source>
</reference>
<evidence type="ECO:0000313" key="2">
    <source>
        <dbReference type="Proteomes" id="UP001199631"/>
    </source>
</evidence>
<gene>
    <name evidence="1" type="ORF">K3T81_11545</name>
</gene>
<dbReference type="RefSeq" id="WP_238020243.1">
    <property type="nucleotide sequence ID" value="NZ_JAIFZM010000009.1"/>
</dbReference>
<proteinExistence type="predicted"/>
<dbReference type="InterPro" id="IPR029032">
    <property type="entry name" value="AhpD-like"/>
</dbReference>
<dbReference type="Proteomes" id="UP001199631">
    <property type="component" value="Unassembled WGS sequence"/>
</dbReference>
<evidence type="ECO:0000313" key="1">
    <source>
        <dbReference type="EMBL" id="MCG3419787.1"/>
    </source>
</evidence>
<dbReference type="SUPFAM" id="SSF69118">
    <property type="entry name" value="AhpD-like"/>
    <property type="match status" value="1"/>
</dbReference>
<protein>
    <submittedName>
        <fullName evidence="1">Carboxymuconolactone decarboxylase family protein</fullName>
    </submittedName>
</protein>
<dbReference type="Gene3D" id="1.20.1290.10">
    <property type="entry name" value="AhpD-like"/>
    <property type="match status" value="2"/>
</dbReference>
<dbReference type="EMBL" id="JAIFZM010000009">
    <property type="protein sequence ID" value="MCG3419787.1"/>
    <property type="molecule type" value="Genomic_DNA"/>
</dbReference>
<dbReference type="AlphaFoldDB" id="A0AAW5B8R1"/>
<comment type="caution">
    <text evidence="1">The sequence shown here is derived from an EMBL/GenBank/DDBJ whole genome shotgun (WGS) entry which is preliminary data.</text>
</comment>
<organism evidence="1 2">
    <name type="scientific">Oceanobacillus jordanicus</name>
    <dbReference type="NCBI Taxonomy" id="2867266"/>
    <lineage>
        <taxon>Bacteria</taxon>
        <taxon>Bacillati</taxon>
        <taxon>Bacillota</taxon>
        <taxon>Bacilli</taxon>
        <taxon>Bacillales</taxon>
        <taxon>Bacillaceae</taxon>
        <taxon>Oceanobacillus</taxon>
    </lineage>
</organism>
<keyword evidence="2" id="KW-1185">Reference proteome</keyword>